<keyword evidence="3" id="KW-0732">Signal</keyword>
<comment type="subcellular location">
    <subcellularLocation>
        <location evidence="1">Secreted</location>
    </subcellularLocation>
</comment>
<sequence>LTLLLGLPLVLSSDPPTCAPLALVAFDNTTIPRLLGQWYYIAAASRYPPYQAEMKAVTYEAFSLSPGSHEDELNITSIIRYNDTCVMRNSSKVEVLPKNSTLLYIDDNQLLYKPRLIQSHEDLMILEYIDTGFPSLSISARTPNVSKEHMEEFKTHLHCLGFTEEDIFYAS</sequence>
<name>A0A7K5AJ79_9FURN</name>
<dbReference type="EMBL" id="VYZD01000021">
    <property type="protein sequence ID" value="NWR83580.1"/>
    <property type="molecule type" value="Genomic_DNA"/>
</dbReference>
<dbReference type="GO" id="GO:0005615">
    <property type="term" value="C:extracellular space"/>
    <property type="evidence" value="ECO:0007669"/>
    <property type="project" value="TreeGrafter"/>
</dbReference>
<dbReference type="SUPFAM" id="SSF50814">
    <property type="entry name" value="Lipocalins"/>
    <property type="match status" value="1"/>
</dbReference>
<evidence type="ECO:0000313" key="6">
    <source>
        <dbReference type="Proteomes" id="UP000529852"/>
    </source>
</evidence>
<keyword evidence="4" id="KW-0325">Glycoprotein</keyword>
<evidence type="ECO:0000256" key="4">
    <source>
        <dbReference type="ARBA" id="ARBA00023180"/>
    </source>
</evidence>
<reference evidence="5 6" key="1">
    <citation type="submission" date="2019-09" db="EMBL/GenBank/DDBJ databases">
        <title>Bird 10,000 Genomes (B10K) Project - Family phase.</title>
        <authorList>
            <person name="Zhang G."/>
        </authorList>
    </citation>
    <scope>NUCLEOTIDE SEQUENCE [LARGE SCALE GENOMIC DNA]</scope>
    <source>
        <strain evidence="5">B10K-DU-003-06</strain>
    </source>
</reference>
<keyword evidence="2" id="KW-0964">Secreted</keyword>
<feature type="non-terminal residue" evidence="5">
    <location>
        <position position="1"/>
    </location>
</feature>
<evidence type="ECO:0000313" key="5">
    <source>
        <dbReference type="EMBL" id="NWR83580.1"/>
    </source>
</evidence>
<dbReference type="Pfam" id="PF11032">
    <property type="entry name" value="ApoM"/>
    <property type="match status" value="1"/>
</dbReference>
<dbReference type="InterPro" id="IPR012674">
    <property type="entry name" value="Calycin"/>
</dbReference>
<protein>
    <submittedName>
        <fullName evidence="5">A1AG protein</fullName>
    </submittedName>
</protein>
<keyword evidence="6" id="KW-1185">Reference proteome</keyword>
<dbReference type="PANTHER" id="PTHR11967">
    <property type="entry name" value="ALPHA-1-ACID GLYCOPROTEIN"/>
    <property type="match status" value="1"/>
</dbReference>
<accession>A0A7K5AJ79</accession>
<evidence type="ECO:0000256" key="3">
    <source>
        <dbReference type="ARBA" id="ARBA00022729"/>
    </source>
</evidence>
<feature type="non-terminal residue" evidence="5">
    <location>
        <position position="171"/>
    </location>
</feature>
<proteinExistence type="predicted"/>
<evidence type="ECO:0000256" key="2">
    <source>
        <dbReference type="ARBA" id="ARBA00022525"/>
    </source>
</evidence>
<dbReference type="Gene3D" id="2.40.128.20">
    <property type="match status" value="1"/>
</dbReference>
<dbReference type="PANTHER" id="PTHR11967:SF2">
    <property type="entry name" value="ALPHA-1-ACID GLYCOPROTEIN 1"/>
    <property type="match status" value="1"/>
</dbReference>
<dbReference type="AlphaFoldDB" id="A0A7K5AJ79"/>
<comment type="caution">
    <text evidence="5">The sequence shown here is derived from an EMBL/GenBank/DDBJ whole genome shotgun (WGS) entry which is preliminary data.</text>
</comment>
<gene>
    <name evidence="5" type="primary">Orm1</name>
    <name evidence="5" type="ORF">FURFIG_R00404</name>
</gene>
<organism evidence="5 6">
    <name type="scientific">Furnarius figulus</name>
    <dbReference type="NCBI Taxonomy" id="463165"/>
    <lineage>
        <taxon>Eukaryota</taxon>
        <taxon>Metazoa</taxon>
        <taxon>Chordata</taxon>
        <taxon>Craniata</taxon>
        <taxon>Vertebrata</taxon>
        <taxon>Euteleostomi</taxon>
        <taxon>Archelosauria</taxon>
        <taxon>Archosauria</taxon>
        <taxon>Dinosauria</taxon>
        <taxon>Saurischia</taxon>
        <taxon>Theropoda</taxon>
        <taxon>Coelurosauria</taxon>
        <taxon>Aves</taxon>
        <taxon>Neognathae</taxon>
        <taxon>Neoaves</taxon>
        <taxon>Telluraves</taxon>
        <taxon>Australaves</taxon>
        <taxon>Passeriformes</taxon>
        <taxon>Furnariidae</taxon>
        <taxon>Furnarius</taxon>
    </lineage>
</organism>
<evidence type="ECO:0000256" key="1">
    <source>
        <dbReference type="ARBA" id="ARBA00004613"/>
    </source>
</evidence>
<dbReference type="Proteomes" id="UP000529852">
    <property type="component" value="Unassembled WGS sequence"/>
</dbReference>
<dbReference type="InterPro" id="IPR022734">
    <property type="entry name" value="ApoM"/>
</dbReference>